<keyword evidence="1 3" id="KW-0689">Ribosomal protein</keyword>
<comment type="caution">
    <text evidence="3">The sequence shown here is derived from an EMBL/GenBank/DDBJ whole genome shotgun (WGS) entry which is preliminary data.</text>
</comment>
<name>A0A2R6AT88_9ARCH</name>
<dbReference type="NCBIfam" id="NF006816">
    <property type="entry name" value="PRK09335.1"/>
    <property type="match status" value="1"/>
</dbReference>
<evidence type="ECO:0000313" key="4">
    <source>
        <dbReference type="Proteomes" id="UP000241473"/>
    </source>
</evidence>
<evidence type="ECO:0000256" key="2">
    <source>
        <dbReference type="ARBA" id="ARBA00023274"/>
    </source>
</evidence>
<dbReference type="Proteomes" id="UP000241473">
    <property type="component" value="Unassembled WGS sequence"/>
</dbReference>
<dbReference type="GO" id="GO:0003735">
    <property type="term" value="F:structural constituent of ribosome"/>
    <property type="evidence" value="ECO:0007669"/>
    <property type="project" value="InterPro"/>
</dbReference>
<keyword evidence="2" id="KW-0687">Ribonucleoprotein</keyword>
<proteinExistence type="predicted"/>
<dbReference type="PANTHER" id="PTHR12538">
    <property type="entry name" value="40S RIBOSOMAL PROTEIN S26"/>
    <property type="match status" value="1"/>
</dbReference>
<dbReference type="InterPro" id="IPR038551">
    <property type="entry name" value="Ribosomal_eS26_sf"/>
</dbReference>
<dbReference type="EMBL" id="NEXB01000002">
    <property type="protein sequence ID" value="PSN89543.1"/>
    <property type="molecule type" value="Genomic_DNA"/>
</dbReference>
<gene>
    <name evidence="3" type="ORF">B9Q00_00690</name>
</gene>
<accession>A0A2R6AT88</accession>
<dbReference type="PANTHER" id="PTHR12538:SF0">
    <property type="entry name" value="40S RIBOSOMAL PROTEIN S26"/>
    <property type="match status" value="1"/>
</dbReference>
<reference evidence="3 4" key="1">
    <citation type="submission" date="2017-04" db="EMBL/GenBank/DDBJ databases">
        <title>Novel microbial lineages endemic to geothermal iron-oxide mats fill important gaps in the evolutionary history of Archaea.</title>
        <authorList>
            <person name="Jay Z.J."/>
            <person name="Beam J.P."/>
            <person name="Dlakic M."/>
            <person name="Rusch D.B."/>
            <person name="Kozubal M.A."/>
            <person name="Inskeep W.P."/>
        </authorList>
    </citation>
    <scope>NUCLEOTIDE SEQUENCE [LARGE SCALE GENOMIC DNA]</scope>
    <source>
        <strain evidence="3">OSP_C</strain>
    </source>
</reference>
<dbReference type="Gene3D" id="3.30.1740.20">
    <property type="entry name" value="Ribosomal protein S26e"/>
    <property type="match status" value="1"/>
</dbReference>
<dbReference type="InterPro" id="IPR000892">
    <property type="entry name" value="Ribosomal_eS26"/>
</dbReference>
<organism evidence="3 4">
    <name type="scientific">Candidatus Marsarchaeota G1 archaeon OSP_C</name>
    <dbReference type="NCBI Taxonomy" id="1978154"/>
    <lineage>
        <taxon>Archaea</taxon>
        <taxon>Candidatus Marsarchaeota</taxon>
        <taxon>Candidatus Marsarchaeota group 1</taxon>
    </lineage>
</organism>
<evidence type="ECO:0000256" key="1">
    <source>
        <dbReference type="ARBA" id="ARBA00022980"/>
    </source>
</evidence>
<protein>
    <submittedName>
        <fullName evidence="3">30S ribosomal protein S26e</fullName>
    </submittedName>
</protein>
<sequence length="105" mass="11855">MPKKRRNRGRAKGAKGHAELIQCDSCGAWVPRDKAIRVTKTVSPVDPQLAKELAKKGTIILKSVVTKSYCVKCAVYMGLRSQRAKEERKKNFIRLVTLKVFFVHS</sequence>
<dbReference type="GO" id="GO:0006412">
    <property type="term" value="P:translation"/>
    <property type="evidence" value="ECO:0007669"/>
    <property type="project" value="InterPro"/>
</dbReference>
<dbReference type="GO" id="GO:0003729">
    <property type="term" value="F:mRNA binding"/>
    <property type="evidence" value="ECO:0007669"/>
    <property type="project" value="TreeGrafter"/>
</dbReference>
<evidence type="ECO:0000313" key="3">
    <source>
        <dbReference type="EMBL" id="PSN89543.1"/>
    </source>
</evidence>
<dbReference type="Pfam" id="PF01283">
    <property type="entry name" value="Ribosomal_S26e"/>
    <property type="match status" value="1"/>
</dbReference>
<dbReference type="GO" id="GO:0022627">
    <property type="term" value="C:cytosolic small ribosomal subunit"/>
    <property type="evidence" value="ECO:0007669"/>
    <property type="project" value="TreeGrafter"/>
</dbReference>
<dbReference type="AlphaFoldDB" id="A0A2R6AT88"/>